<sequence length="339" mass="35994">MHAKPLHHQPGSLPDSSETEFQSNADSSDADSDSSGEYIEHKLDGASDARQIKPARWQRKQVDRLAIPPSSLLSEVSLRQRHNDVDEHPECLGSPPSPFGDNGGLAKPRDIGRAESAEPALLLGGPSDAESDDGGHSPGGGSQGAAFPAEAAGAAAQSTAVHPSPPSSFLPALTARDSTQQQAASKPGTVSSHPIGSVLVQAEVLVGQMRGAQLLAALATGTKMRKAWERGNSGSNRKVQALLQDRRLMIHYPSGWRRKAVSHFVNRIHVMRGVWRQGKAITADADTGSIKLEPGSAEEYTLWVLGLNAALLTCQDPSGTIATQQACEMQWSKGIFEML</sequence>
<keyword evidence="3" id="KW-1185">Reference proteome</keyword>
<protein>
    <recommendedName>
        <fullName evidence="4">PH domain-containing protein</fullName>
    </recommendedName>
</protein>
<evidence type="ECO:0000313" key="2">
    <source>
        <dbReference type="EMBL" id="KAK9846809.1"/>
    </source>
</evidence>
<evidence type="ECO:0000313" key="3">
    <source>
        <dbReference type="Proteomes" id="UP001485043"/>
    </source>
</evidence>
<feature type="compositionally biased region" description="Basic and acidic residues" evidence="1">
    <location>
        <begin position="107"/>
        <end position="116"/>
    </location>
</feature>
<evidence type="ECO:0008006" key="4">
    <source>
        <dbReference type="Google" id="ProtNLM"/>
    </source>
</evidence>
<feature type="compositionally biased region" description="Basic and acidic residues" evidence="1">
    <location>
        <begin position="81"/>
        <end position="90"/>
    </location>
</feature>
<evidence type="ECO:0000256" key="1">
    <source>
        <dbReference type="SAM" id="MobiDB-lite"/>
    </source>
</evidence>
<feature type="compositionally biased region" description="Polar residues" evidence="1">
    <location>
        <begin position="176"/>
        <end position="193"/>
    </location>
</feature>
<feature type="compositionally biased region" description="Low complexity" evidence="1">
    <location>
        <begin position="144"/>
        <end position="160"/>
    </location>
</feature>
<gene>
    <name evidence="2" type="ORF">WJX84_001865</name>
</gene>
<feature type="compositionally biased region" description="Basic and acidic residues" evidence="1">
    <location>
        <begin position="38"/>
        <end position="51"/>
    </location>
</feature>
<proteinExistence type="predicted"/>
<reference evidence="2 3" key="1">
    <citation type="journal article" date="2024" name="Nat. Commun.">
        <title>Phylogenomics reveals the evolutionary origins of lichenization in chlorophyte algae.</title>
        <authorList>
            <person name="Puginier C."/>
            <person name="Libourel C."/>
            <person name="Otte J."/>
            <person name="Skaloud P."/>
            <person name="Haon M."/>
            <person name="Grisel S."/>
            <person name="Petersen M."/>
            <person name="Berrin J.G."/>
            <person name="Delaux P.M."/>
            <person name="Dal Grande F."/>
            <person name="Keller J."/>
        </authorList>
    </citation>
    <scope>NUCLEOTIDE SEQUENCE [LARGE SCALE GENOMIC DNA]</scope>
    <source>
        <strain evidence="2 3">SAG 2523</strain>
    </source>
</reference>
<dbReference type="AlphaFoldDB" id="A0AAW1SLV6"/>
<dbReference type="EMBL" id="JALJOV010001523">
    <property type="protein sequence ID" value="KAK9846809.1"/>
    <property type="molecule type" value="Genomic_DNA"/>
</dbReference>
<feature type="region of interest" description="Disordered" evidence="1">
    <location>
        <begin position="1"/>
        <end position="193"/>
    </location>
</feature>
<feature type="compositionally biased region" description="Polar residues" evidence="1">
    <location>
        <begin position="14"/>
        <end position="24"/>
    </location>
</feature>
<organism evidence="2 3">
    <name type="scientific">Apatococcus fuscideae</name>
    <dbReference type="NCBI Taxonomy" id="2026836"/>
    <lineage>
        <taxon>Eukaryota</taxon>
        <taxon>Viridiplantae</taxon>
        <taxon>Chlorophyta</taxon>
        <taxon>core chlorophytes</taxon>
        <taxon>Trebouxiophyceae</taxon>
        <taxon>Chlorellales</taxon>
        <taxon>Chlorellaceae</taxon>
        <taxon>Apatococcus</taxon>
    </lineage>
</organism>
<comment type="caution">
    <text evidence="2">The sequence shown here is derived from an EMBL/GenBank/DDBJ whole genome shotgun (WGS) entry which is preliminary data.</text>
</comment>
<dbReference type="Proteomes" id="UP001485043">
    <property type="component" value="Unassembled WGS sequence"/>
</dbReference>
<accession>A0AAW1SLV6</accession>
<name>A0AAW1SLV6_9CHLO</name>